<dbReference type="HOGENOM" id="CLU_020525_0_0_0"/>
<dbReference type="PROSITE" id="PS00875">
    <property type="entry name" value="T2SP_D"/>
    <property type="match status" value="1"/>
</dbReference>
<comment type="subcellular location">
    <subcellularLocation>
        <location evidence="5">Cell outer membrane</location>
    </subcellularLocation>
    <subcellularLocation>
        <location evidence="1">Membrane</location>
    </subcellularLocation>
</comment>
<keyword evidence="3" id="KW-0472">Membrane</keyword>
<dbReference type="Proteomes" id="UP000001916">
    <property type="component" value="Chromosome"/>
</dbReference>
<keyword evidence="5" id="KW-0813">Transport</keyword>
<dbReference type="RefSeq" id="WP_013157795.1">
    <property type="nucleotide sequence ID" value="NC_014212.1"/>
</dbReference>
<dbReference type="InterPro" id="IPR038591">
    <property type="entry name" value="NolW-like_sf"/>
</dbReference>
<evidence type="ECO:0000256" key="3">
    <source>
        <dbReference type="ARBA" id="ARBA00023136"/>
    </source>
</evidence>
<reference evidence="10 11" key="1">
    <citation type="journal article" date="2010" name="Stand. Genomic Sci.">
        <title>Complete genome sequence of Meiothermus silvanus type strain (VI-R2).</title>
        <authorList>
            <person name="Sikorski J."/>
            <person name="Tindall B.J."/>
            <person name="Lowry S."/>
            <person name="Lucas S."/>
            <person name="Nolan M."/>
            <person name="Copeland A."/>
            <person name="Glavina Del Rio T."/>
            <person name="Tice H."/>
            <person name="Cheng J.F."/>
            <person name="Han C."/>
            <person name="Pitluck S."/>
            <person name="Liolios K."/>
            <person name="Ivanova N."/>
            <person name="Mavromatis K."/>
            <person name="Mikhailova N."/>
            <person name="Pati A."/>
            <person name="Goodwin L."/>
            <person name="Chen A."/>
            <person name="Palaniappan K."/>
            <person name="Land M."/>
            <person name="Hauser L."/>
            <person name="Chang Y.J."/>
            <person name="Jeffries C.D."/>
            <person name="Rohde M."/>
            <person name="Goker M."/>
            <person name="Woyke T."/>
            <person name="Bristow J."/>
            <person name="Eisen J.A."/>
            <person name="Markowitz V."/>
            <person name="Hugenholtz P."/>
            <person name="Kyrpides N.C."/>
            <person name="Klenk H.P."/>
            <person name="Lapidus A."/>
        </authorList>
    </citation>
    <scope>NUCLEOTIDE SEQUENCE [LARGE SCALE GENOMIC DNA]</scope>
    <source>
        <strain evidence="11">ATCC 700542 / DSM 9946 / VI-R2</strain>
    </source>
</reference>
<dbReference type="Gene3D" id="3.30.1370.120">
    <property type="match status" value="1"/>
</dbReference>
<feature type="compositionally biased region" description="Low complexity" evidence="6">
    <location>
        <begin position="482"/>
        <end position="493"/>
    </location>
</feature>
<feature type="chain" id="PRO_5003093233" evidence="7">
    <location>
        <begin position="22"/>
        <end position="771"/>
    </location>
</feature>
<evidence type="ECO:0000256" key="1">
    <source>
        <dbReference type="ARBA" id="ARBA00004370"/>
    </source>
</evidence>
<comment type="similarity">
    <text evidence="4">Belongs to the bacterial secretin family.</text>
</comment>
<evidence type="ECO:0000256" key="4">
    <source>
        <dbReference type="RuleBase" id="RU004003"/>
    </source>
</evidence>
<evidence type="ECO:0000313" key="11">
    <source>
        <dbReference type="Proteomes" id="UP000001916"/>
    </source>
</evidence>
<dbReference type="Pfam" id="PF03958">
    <property type="entry name" value="Secretin_N"/>
    <property type="match status" value="2"/>
</dbReference>
<dbReference type="InterPro" id="IPR050810">
    <property type="entry name" value="Bact_Secretion_Sys_Channel"/>
</dbReference>
<keyword evidence="11" id="KW-1185">Reference proteome</keyword>
<name>D7BEI2_ALLS1</name>
<dbReference type="GO" id="GO:0009306">
    <property type="term" value="P:protein secretion"/>
    <property type="evidence" value="ECO:0007669"/>
    <property type="project" value="InterPro"/>
</dbReference>
<evidence type="ECO:0000256" key="5">
    <source>
        <dbReference type="RuleBase" id="RU004004"/>
    </source>
</evidence>
<protein>
    <submittedName>
        <fullName evidence="10">Type II and III secretion system protein</fullName>
    </submittedName>
</protein>
<dbReference type="OrthoDB" id="9775455at2"/>
<dbReference type="AlphaFoldDB" id="D7BEI2"/>
<dbReference type="STRING" id="526227.Mesil_1332"/>
<dbReference type="InterPro" id="IPR005644">
    <property type="entry name" value="NolW-like"/>
</dbReference>
<dbReference type="GO" id="GO:0009279">
    <property type="term" value="C:cell outer membrane"/>
    <property type="evidence" value="ECO:0007669"/>
    <property type="project" value="UniProtKB-SubCell"/>
</dbReference>
<organism evidence="10 11">
    <name type="scientific">Allomeiothermus silvanus (strain ATCC 700542 / DSM 9946 / NBRC 106475 / NCIMB 13440 / VI-R2)</name>
    <name type="common">Thermus silvanus</name>
    <dbReference type="NCBI Taxonomy" id="526227"/>
    <lineage>
        <taxon>Bacteria</taxon>
        <taxon>Thermotogati</taxon>
        <taxon>Deinococcota</taxon>
        <taxon>Deinococci</taxon>
        <taxon>Thermales</taxon>
        <taxon>Thermaceae</taxon>
        <taxon>Allomeiothermus</taxon>
    </lineage>
</organism>
<dbReference type="InterPro" id="IPR004845">
    <property type="entry name" value="T2SS_GspD_CS"/>
</dbReference>
<gene>
    <name evidence="10" type="ordered locus">Mesil_1332</name>
</gene>
<proteinExistence type="inferred from homology"/>
<feature type="region of interest" description="Disordered" evidence="6">
    <location>
        <begin position="474"/>
        <end position="493"/>
    </location>
</feature>
<keyword evidence="2 7" id="KW-0732">Signal</keyword>
<dbReference type="EMBL" id="CP002042">
    <property type="protein sequence ID" value="ADH63225.1"/>
    <property type="molecule type" value="Genomic_DNA"/>
</dbReference>
<evidence type="ECO:0000256" key="6">
    <source>
        <dbReference type="SAM" id="MobiDB-lite"/>
    </source>
</evidence>
<evidence type="ECO:0000259" key="9">
    <source>
        <dbReference type="Pfam" id="PF03958"/>
    </source>
</evidence>
<dbReference type="eggNOG" id="COG1450">
    <property type="taxonomic scope" value="Bacteria"/>
</dbReference>
<evidence type="ECO:0000256" key="7">
    <source>
        <dbReference type="SAM" id="SignalP"/>
    </source>
</evidence>
<sequence>MKRLLATLALLSFGLASFGWAGSLPTDSRFDAPVRLNIANIANSQTVPTLPLDVVLEALAKSVGLQPLIYREFPTDGNAANAKPALPNIKLDFEGRPFRQVWDLIFNTYGVQLSLDYQLIGTNTIVVAPSALITSLSEAQQRVGDRSRVLYLVSIPPVVYIDGSKIDYEKAKAWVKDNFIPFATTEFGSLSVNWIVVQQGNTLAALSSIVGTTAQHNRFQDTLAKGRYIYEVLAGGATPVGQQAQVNKTERLYTLQNVSFADLQNFLLGQLPSLEISVVPTNPKAAYIRGTDAELKKLDELLKTADLARAFKRPYTLQNLTFEQASQRLQPLLTGDLKGVGLEPIPGNPNGLFANATEAQHTQLAEILKAVDTPIVQAPTSEPVVRRIYTLNFANAARIADFLRKEVKGISAEVIEGQPIVVVRGTEKQQQEVADLITNLDKPTSEQAAAASRTQRVYKLKFANAPALAEALSKAGGGSTTGGTQPSTSPGLPSLVADPSTNSIIAVGSDAQIRNFEVTLAQLDVPKQQVQLQVRIQAVNSSVIRELGLKWETISGGNLVASILEKGLSLIFDATRSLASLNIRATLNALESQNLSRRISDANLLVESGYGNDTSDLRQANAAGAELKAGGKLLIVTTTASTSQGGGQQSVREFDVGLTLRLRPRITPDGQIILEVYTQTGEQPQVLAPDRTFLPVNSTLSSFRIKDGQTVVMGGLVQTTTTNTENKVPLLGDIPIIGALFKQTTAENKQEELIVIITANIVKEQQAATGQ</sequence>
<feature type="signal peptide" evidence="7">
    <location>
        <begin position="1"/>
        <end position="21"/>
    </location>
</feature>
<evidence type="ECO:0000256" key="2">
    <source>
        <dbReference type="ARBA" id="ARBA00022729"/>
    </source>
</evidence>
<evidence type="ECO:0000313" key="10">
    <source>
        <dbReference type="EMBL" id="ADH63225.1"/>
    </source>
</evidence>
<dbReference type="PANTHER" id="PTHR30332">
    <property type="entry name" value="PROBABLE GENERAL SECRETION PATHWAY PROTEIN D"/>
    <property type="match status" value="1"/>
</dbReference>
<dbReference type="InterPro" id="IPR004846">
    <property type="entry name" value="T2SS/T3SS_dom"/>
</dbReference>
<dbReference type="KEGG" id="msv:Mesil_1332"/>
<feature type="domain" description="NolW-like" evidence="9">
    <location>
        <begin position="456"/>
        <end position="529"/>
    </location>
</feature>
<dbReference type="GO" id="GO:0015627">
    <property type="term" value="C:type II protein secretion system complex"/>
    <property type="evidence" value="ECO:0007669"/>
    <property type="project" value="TreeGrafter"/>
</dbReference>
<feature type="domain" description="NolW-like" evidence="9">
    <location>
        <begin position="387"/>
        <end position="444"/>
    </location>
</feature>
<dbReference type="PANTHER" id="PTHR30332:SF17">
    <property type="entry name" value="TYPE IV PILIATION SYSTEM PROTEIN DR_0774-RELATED"/>
    <property type="match status" value="1"/>
</dbReference>
<dbReference type="Pfam" id="PF00263">
    <property type="entry name" value="Secretin"/>
    <property type="match status" value="1"/>
</dbReference>
<feature type="domain" description="Type II/III secretion system secretin-like" evidence="8">
    <location>
        <begin position="620"/>
        <end position="763"/>
    </location>
</feature>
<evidence type="ECO:0000259" key="8">
    <source>
        <dbReference type="Pfam" id="PF00263"/>
    </source>
</evidence>
<accession>D7BEI2</accession>